<evidence type="ECO:0000313" key="1">
    <source>
        <dbReference type="EMBL" id="KAJ9591008.1"/>
    </source>
</evidence>
<reference evidence="1" key="1">
    <citation type="journal article" date="2023" name="IScience">
        <title>Live-bearing cockroach genome reveals convergent evolutionary mechanisms linked to viviparity in insects and beyond.</title>
        <authorList>
            <person name="Fouks B."/>
            <person name="Harrison M.C."/>
            <person name="Mikhailova A.A."/>
            <person name="Marchal E."/>
            <person name="English S."/>
            <person name="Carruthers M."/>
            <person name="Jennings E.C."/>
            <person name="Chiamaka E.L."/>
            <person name="Frigard R.A."/>
            <person name="Pippel M."/>
            <person name="Attardo G.M."/>
            <person name="Benoit J.B."/>
            <person name="Bornberg-Bauer E."/>
            <person name="Tobe S.S."/>
        </authorList>
    </citation>
    <scope>NUCLEOTIDE SEQUENCE</scope>
    <source>
        <strain evidence="1">Stay&amp;Tobe</strain>
    </source>
</reference>
<dbReference type="AlphaFoldDB" id="A0AAD8A3Y2"/>
<dbReference type="Proteomes" id="UP001233999">
    <property type="component" value="Unassembled WGS sequence"/>
</dbReference>
<proteinExistence type="predicted"/>
<reference evidence="1" key="2">
    <citation type="submission" date="2023-05" db="EMBL/GenBank/DDBJ databases">
        <authorList>
            <person name="Fouks B."/>
        </authorList>
    </citation>
    <scope>NUCLEOTIDE SEQUENCE</scope>
    <source>
        <strain evidence="1">Stay&amp;Tobe</strain>
        <tissue evidence="1">Testes</tissue>
    </source>
</reference>
<comment type="caution">
    <text evidence="1">The sequence shown here is derived from an EMBL/GenBank/DDBJ whole genome shotgun (WGS) entry which is preliminary data.</text>
</comment>
<gene>
    <name evidence="1" type="ORF">L9F63_027784</name>
</gene>
<name>A0AAD8A3Y2_DIPPU</name>
<feature type="non-terminal residue" evidence="1">
    <location>
        <position position="1"/>
    </location>
</feature>
<dbReference type="EMBL" id="JASPKZ010004102">
    <property type="protein sequence ID" value="KAJ9591008.1"/>
    <property type="molecule type" value="Genomic_DNA"/>
</dbReference>
<keyword evidence="2" id="KW-1185">Reference proteome</keyword>
<protein>
    <submittedName>
        <fullName evidence="1">Uncharacterized protein</fullName>
    </submittedName>
</protein>
<feature type="non-terminal residue" evidence="1">
    <location>
        <position position="275"/>
    </location>
</feature>
<sequence length="275" mass="31101">FWLIFLTSEISVRNFFMNINIPLDSEFLVVQSDNGQLLISTSVRCINSATVTGGKRSANYRPIVPDVSPETVSGILKTTLEDAGHSPWRKVGEIQASKPRPTAQIFYKTIIITRADNPIKILKEINGNLISEFPLHTSLFSGILNVIIRPSILCLTIELSLLLLLLILNVCTPIYLASRFEQLSSTLDYKYEVHKTKIYKFDILQNVKAVKLLRKLSKDTGKSEATICKIKKERTSVLAKLEEDTGFKGGKQYLRKLLHKIGFKFKKYLNTSDLH</sequence>
<organism evidence="1 2">
    <name type="scientific">Diploptera punctata</name>
    <name type="common">Pacific beetle cockroach</name>
    <dbReference type="NCBI Taxonomy" id="6984"/>
    <lineage>
        <taxon>Eukaryota</taxon>
        <taxon>Metazoa</taxon>
        <taxon>Ecdysozoa</taxon>
        <taxon>Arthropoda</taxon>
        <taxon>Hexapoda</taxon>
        <taxon>Insecta</taxon>
        <taxon>Pterygota</taxon>
        <taxon>Neoptera</taxon>
        <taxon>Polyneoptera</taxon>
        <taxon>Dictyoptera</taxon>
        <taxon>Blattodea</taxon>
        <taxon>Blaberoidea</taxon>
        <taxon>Blaberidae</taxon>
        <taxon>Diplopterinae</taxon>
        <taxon>Diploptera</taxon>
    </lineage>
</organism>
<evidence type="ECO:0000313" key="2">
    <source>
        <dbReference type="Proteomes" id="UP001233999"/>
    </source>
</evidence>
<accession>A0AAD8A3Y2</accession>